<sequence length="95" mass="11393">DTYLRNEINMYDSLRLVDVKYDNAKRYMNVNEKYNSDKDDEKTPSAFQSSNLRLLLRSNKYLYHSILLKISSVLLRNYLFATQFHCVLLLFRTET</sequence>
<evidence type="ECO:0000313" key="1">
    <source>
        <dbReference type="EMBL" id="CAG8797455.1"/>
    </source>
</evidence>
<dbReference type="EMBL" id="CAJVQB010021581">
    <property type="protein sequence ID" value="CAG8797455.1"/>
    <property type="molecule type" value="Genomic_DNA"/>
</dbReference>
<reference evidence="1 2" key="1">
    <citation type="submission" date="2021-06" db="EMBL/GenBank/DDBJ databases">
        <authorList>
            <person name="Kallberg Y."/>
            <person name="Tangrot J."/>
            <person name="Rosling A."/>
        </authorList>
    </citation>
    <scope>NUCLEOTIDE SEQUENCE [LARGE SCALE GENOMIC DNA]</scope>
    <source>
        <strain evidence="1 2">120-4 pot B 10/14</strain>
    </source>
</reference>
<name>A0ABN7VT68_GIGMA</name>
<protein>
    <submittedName>
        <fullName evidence="1">40677_t:CDS:1</fullName>
    </submittedName>
</protein>
<evidence type="ECO:0000313" key="2">
    <source>
        <dbReference type="Proteomes" id="UP000789901"/>
    </source>
</evidence>
<dbReference type="Proteomes" id="UP000789901">
    <property type="component" value="Unassembled WGS sequence"/>
</dbReference>
<gene>
    <name evidence="1" type="ORF">GMARGA_LOCUS22395</name>
</gene>
<organism evidence="1 2">
    <name type="scientific">Gigaspora margarita</name>
    <dbReference type="NCBI Taxonomy" id="4874"/>
    <lineage>
        <taxon>Eukaryota</taxon>
        <taxon>Fungi</taxon>
        <taxon>Fungi incertae sedis</taxon>
        <taxon>Mucoromycota</taxon>
        <taxon>Glomeromycotina</taxon>
        <taxon>Glomeromycetes</taxon>
        <taxon>Diversisporales</taxon>
        <taxon>Gigasporaceae</taxon>
        <taxon>Gigaspora</taxon>
    </lineage>
</organism>
<accession>A0ABN7VT68</accession>
<feature type="non-terminal residue" evidence="1">
    <location>
        <position position="1"/>
    </location>
</feature>
<proteinExistence type="predicted"/>
<comment type="caution">
    <text evidence="1">The sequence shown here is derived from an EMBL/GenBank/DDBJ whole genome shotgun (WGS) entry which is preliminary data.</text>
</comment>
<keyword evidence="2" id="KW-1185">Reference proteome</keyword>